<keyword evidence="1 6" id="KW-0547">Nucleotide-binding</keyword>
<evidence type="ECO:0000256" key="7">
    <source>
        <dbReference type="SAM" id="MobiDB-lite"/>
    </source>
</evidence>
<evidence type="ECO:0000313" key="11">
    <source>
        <dbReference type="Proteomes" id="UP000271889"/>
    </source>
</evidence>
<feature type="non-terminal residue" evidence="10">
    <location>
        <position position="249"/>
    </location>
</feature>
<protein>
    <recommendedName>
        <fullName evidence="6">ATP-dependent RNA helicase</fullName>
        <ecNumber evidence="6">3.6.4.13</ecNumber>
    </recommendedName>
</protein>
<comment type="similarity">
    <text evidence="6">Belongs to the DEAD box helicase family.</text>
</comment>
<dbReference type="PROSITE" id="PS51192">
    <property type="entry name" value="HELICASE_ATP_BIND_1"/>
    <property type="match status" value="1"/>
</dbReference>
<organism evidence="10 11">
    <name type="scientific">Cylicostephanus goldi</name>
    <name type="common">Nematode worm</name>
    <dbReference type="NCBI Taxonomy" id="71465"/>
    <lineage>
        <taxon>Eukaryota</taxon>
        <taxon>Metazoa</taxon>
        <taxon>Ecdysozoa</taxon>
        <taxon>Nematoda</taxon>
        <taxon>Chromadorea</taxon>
        <taxon>Rhabditida</taxon>
        <taxon>Rhabditina</taxon>
        <taxon>Rhabditomorpha</taxon>
        <taxon>Strongyloidea</taxon>
        <taxon>Strongylidae</taxon>
        <taxon>Cylicostephanus</taxon>
    </lineage>
</organism>
<sequence>MGALKKKREKNVEDGAIDETSARQPKEKKHKRKVRIAEDPPEAMESSSDAPKAQKAEVQVESEGGPRKRKRIRKNKHHKKQQGDFKRPKLSVVEPEVGARTFSDFDIDERILKAIGNLGWKWPTQVQESMFSLAFEDKNIMARARTGSGKTGAYLIPIIQKCIAYSVSSFFPKPPFRIIAAVLTFFLIRFFALQDNEEPQGPSALFIAPTKELCVQINDLLVKLLEPLPFLRALNLSDLTSEEKSVWEN</sequence>
<evidence type="ECO:0000256" key="3">
    <source>
        <dbReference type="ARBA" id="ARBA00022806"/>
    </source>
</evidence>
<dbReference type="EMBL" id="UYRV01116236">
    <property type="protein sequence ID" value="VDN29960.1"/>
    <property type="molecule type" value="Genomic_DNA"/>
</dbReference>
<evidence type="ECO:0000256" key="5">
    <source>
        <dbReference type="PROSITE-ProRule" id="PRU00552"/>
    </source>
</evidence>
<keyword evidence="11" id="KW-1185">Reference proteome</keyword>
<evidence type="ECO:0000259" key="9">
    <source>
        <dbReference type="PROSITE" id="PS51195"/>
    </source>
</evidence>
<dbReference type="OrthoDB" id="1191041at2759"/>
<keyword evidence="4 6" id="KW-0067">ATP-binding</keyword>
<dbReference type="GO" id="GO:0005524">
    <property type="term" value="F:ATP binding"/>
    <property type="evidence" value="ECO:0007669"/>
    <property type="project" value="UniProtKB-UniRule"/>
</dbReference>
<dbReference type="InterPro" id="IPR027417">
    <property type="entry name" value="P-loop_NTPase"/>
</dbReference>
<evidence type="ECO:0000256" key="1">
    <source>
        <dbReference type="ARBA" id="ARBA00022741"/>
    </source>
</evidence>
<dbReference type="PANTHER" id="PTHR24031">
    <property type="entry name" value="RNA HELICASE"/>
    <property type="match status" value="1"/>
</dbReference>
<dbReference type="AlphaFoldDB" id="A0A3P7MT72"/>
<feature type="domain" description="DEAD-box RNA helicase Q" evidence="9">
    <location>
        <begin position="100"/>
        <end position="128"/>
    </location>
</feature>
<dbReference type="Gene3D" id="3.40.50.300">
    <property type="entry name" value="P-loop containing nucleotide triphosphate hydrolases"/>
    <property type="match status" value="1"/>
</dbReference>
<feature type="domain" description="Helicase ATP-binding" evidence="8">
    <location>
        <begin position="131"/>
        <end position="249"/>
    </location>
</feature>
<dbReference type="InterPro" id="IPR014001">
    <property type="entry name" value="Helicase_ATP-bd"/>
</dbReference>
<keyword evidence="6" id="KW-0694">RNA-binding</keyword>
<dbReference type="PROSITE" id="PS51195">
    <property type="entry name" value="Q_MOTIF"/>
    <property type="match status" value="1"/>
</dbReference>
<dbReference type="EC" id="3.6.4.13" evidence="6"/>
<evidence type="ECO:0000259" key="8">
    <source>
        <dbReference type="PROSITE" id="PS51192"/>
    </source>
</evidence>
<gene>
    <name evidence="10" type="ORF">CGOC_LOCUS11414</name>
</gene>
<feature type="short sequence motif" description="Q motif" evidence="5">
    <location>
        <begin position="100"/>
        <end position="128"/>
    </location>
</feature>
<dbReference type="GO" id="GO:0003724">
    <property type="term" value="F:RNA helicase activity"/>
    <property type="evidence" value="ECO:0007669"/>
    <property type="project" value="UniProtKB-EC"/>
</dbReference>
<feature type="region of interest" description="Disordered" evidence="7">
    <location>
        <begin position="1"/>
        <end position="89"/>
    </location>
</feature>
<comment type="function">
    <text evidence="6">RNA helicase.</text>
</comment>
<dbReference type="GO" id="GO:0016787">
    <property type="term" value="F:hydrolase activity"/>
    <property type="evidence" value="ECO:0007669"/>
    <property type="project" value="UniProtKB-KW"/>
</dbReference>
<keyword evidence="2 6" id="KW-0378">Hydrolase</keyword>
<evidence type="ECO:0000256" key="4">
    <source>
        <dbReference type="ARBA" id="ARBA00022840"/>
    </source>
</evidence>
<evidence type="ECO:0000313" key="10">
    <source>
        <dbReference type="EMBL" id="VDN29960.1"/>
    </source>
</evidence>
<dbReference type="SUPFAM" id="SSF52540">
    <property type="entry name" value="P-loop containing nucleoside triphosphate hydrolases"/>
    <property type="match status" value="1"/>
</dbReference>
<name>A0A3P7MT72_CYLGO</name>
<dbReference type="InterPro" id="IPR011545">
    <property type="entry name" value="DEAD/DEAH_box_helicase_dom"/>
</dbReference>
<dbReference type="Proteomes" id="UP000271889">
    <property type="component" value="Unassembled WGS sequence"/>
</dbReference>
<proteinExistence type="inferred from homology"/>
<evidence type="ECO:0000256" key="6">
    <source>
        <dbReference type="RuleBase" id="RU365068"/>
    </source>
</evidence>
<dbReference type="Pfam" id="PF00270">
    <property type="entry name" value="DEAD"/>
    <property type="match status" value="1"/>
</dbReference>
<reference evidence="10 11" key="1">
    <citation type="submission" date="2018-11" db="EMBL/GenBank/DDBJ databases">
        <authorList>
            <consortium name="Pathogen Informatics"/>
        </authorList>
    </citation>
    <scope>NUCLEOTIDE SEQUENCE [LARGE SCALE GENOMIC DNA]</scope>
</reference>
<comment type="domain">
    <text evidence="6">The Q motif is unique to and characteristic of the DEAD box family of RNA helicases and controls ATP binding and hydrolysis.</text>
</comment>
<keyword evidence="3 6" id="KW-0347">Helicase</keyword>
<dbReference type="GO" id="GO:0003723">
    <property type="term" value="F:RNA binding"/>
    <property type="evidence" value="ECO:0007669"/>
    <property type="project" value="UniProtKB-UniRule"/>
</dbReference>
<evidence type="ECO:0000256" key="2">
    <source>
        <dbReference type="ARBA" id="ARBA00022801"/>
    </source>
</evidence>
<dbReference type="InterPro" id="IPR014014">
    <property type="entry name" value="RNA_helicase_DEAD_Q_motif"/>
</dbReference>
<feature type="compositionally biased region" description="Basic residues" evidence="7">
    <location>
        <begin position="67"/>
        <end position="80"/>
    </location>
</feature>
<accession>A0A3P7MT72</accession>
<comment type="catalytic activity">
    <reaction evidence="6">
        <text>ATP + H2O = ADP + phosphate + H(+)</text>
        <dbReference type="Rhea" id="RHEA:13065"/>
        <dbReference type="ChEBI" id="CHEBI:15377"/>
        <dbReference type="ChEBI" id="CHEBI:15378"/>
        <dbReference type="ChEBI" id="CHEBI:30616"/>
        <dbReference type="ChEBI" id="CHEBI:43474"/>
        <dbReference type="ChEBI" id="CHEBI:456216"/>
        <dbReference type="EC" id="3.6.4.13"/>
    </reaction>
</comment>